<dbReference type="EMBL" id="GDID01006368">
    <property type="protein sequence ID" value="JAP90238.1"/>
    <property type="molecule type" value="Transcribed_RNA"/>
</dbReference>
<gene>
    <name evidence="2" type="ORF">TPC1_30267</name>
</gene>
<feature type="coiled-coil region" evidence="1">
    <location>
        <begin position="16"/>
        <end position="57"/>
    </location>
</feature>
<name>A0A146K179_9EUKA</name>
<keyword evidence="1" id="KW-0175">Coiled coil</keyword>
<evidence type="ECO:0000313" key="2">
    <source>
        <dbReference type="EMBL" id="JAP90238.1"/>
    </source>
</evidence>
<protein>
    <submittedName>
        <fullName evidence="2">Uncharacterized protein</fullName>
    </submittedName>
</protein>
<proteinExistence type="predicted"/>
<accession>A0A146K179</accession>
<reference evidence="2" key="1">
    <citation type="submission" date="2015-07" db="EMBL/GenBank/DDBJ databases">
        <title>Adaptation to a free-living lifestyle via gene acquisitions in the diplomonad Trepomonas sp. PC1.</title>
        <authorList>
            <person name="Xu F."/>
            <person name="Jerlstrom-Hultqvist J."/>
            <person name="Kolisko M."/>
            <person name="Simpson A.G.B."/>
            <person name="Roger A.J."/>
            <person name="Svard S.G."/>
            <person name="Andersson J.O."/>
        </authorList>
    </citation>
    <scope>NUCLEOTIDE SEQUENCE</scope>
    <source>
        <strain evidence="2">PC1</strain>
    </source>
</reference>
<organism evidence="2">
    <name type="scientific">Trepomonas sp. PC1</name>
    <dbReference type="NCBI Taxonomy" id="1076344"/>
    <lineage>
        <taxon>Eukaryota</taxon>
        <taxon>Metamonada</taxon>
        <taxon>Diplomonadida</taxon>
        <taxon>Hexamitidae</taxon>
        <taxon>Hexamitinae</taxon>
        <taxon>Trepomonas</taxon>
    </lineage>
</organism>
<evidence type="ECO:0000256" key="1">
    <source>
        <dbReference type="SAM" id="Coils"/>
    </source>
</evidence>
<sequence length="661" mass="77159">MSKTIFLYSLKQFRQTQELKNTVQLLKSQVAKHQTKLKTLEQKLEDCKIQRAKILNEKPLEKPNQKDSLRQDCSILFNKLLDRREYLLQNGKTKSCDLEYNELCFIRYALCLKQYKVDIYQLKLRSLKTCQRTRNMLIQNMFGKSNIIGENFSPEGEHLGGLCQKWGASSHCSIHVNLAVDAVALNANVYVDNQGEWHNVILKEDGNGEIEAKAVKYGFAYYAVPLKPGLRSELIFFQIASEGQAKELQVHTLDLIEAELKKHFVYVKCHCYDGDRGLLQKTFEAFEKVKVKFGNTRWGYKPYKLINRKHRPRACPDPLHLLKRIRYRMLKNLISLSLNLEGICIDHNELAAFFKDYNKEIFVDSQMNKMRDILPLQLFSKKSLDELYKNTLELPQMQELIFFYLVHPLTFMFSEISHFDFALHISVVLRTLILYQEKLDVFAKESQGEETISTMNTKGVTILTAFDKIFIKEYIVFLAQVISMVKELGDIKLIAMGSYRCELFFGYLRMMSHYDNSPDRAKHVIENTVLLQLLNDKYDTQISPTRIRPETMQIKGKVNDFTKAEEKQIIEVSDAIIQLIFDDSNENNPDHQGALLSKKNLVLSFLGEYCKKPINETFWNSDKPSQYEVMRVHNCEQQDRISRARQDAMKFKSEDQELERQ</sequence>
<dbReference type="AlphaFoldDB" id="A0A146K179"/>